<dbReference type="Pfam" id="PF01381">
    <property type="entry name" value="HTH_3"/>
    <property type="match status" value="1"/>
</dbReference>
<accession>A0A2P6MIK1</accession>
<dbReference type="AlphaFoldDB" id="A0A2P6MIK1"/>
<gene>
    <name evidence="2" type="ORF">C6I21_04790</name>
</gene>
<dbReference type="Gene3D" id="1.25.40.10">
    <property type="entry name" value="Tetratricopeptide repeat domain"/>
    <property type="match status" value="1"/>
</dbReference>
<dbReference type="Proteomes" id="UP000243650">
    <property type="component" value="Unassembled WGS sequence"/>
</dbReference>
<dbReference type="InterPro" id="IPR010982">
    <property type="entry name" value="Lambda_DNA-bd_dom_sf"/>
</dbReference>
<dbReference type="Gene3D" id="1.10.260.40">
    <property type="entry name" value="lambda repressor-like DNA-binding domains"/>
    <property type="match status" value="1"/>
</dbReference>
<evidence type="ECO:0000313" key="2">
    <source>
        <dbReference type="EMBL" id="PRO66122.1"/>
    </source>
</evidence>
<reference evidence="2 3" key="1">
    <citation type="submission" date="2018-03" db="EMBL/GenBank/DDBJ databases">
        <title>Bacillus urumqiensis sp. nov., a moderately haloalkaliphilic bacterium isolated from a salt lake.</title>
        <authorList>
            <person name="Zhao B."/>
            <person name="Liao Z."/>
        </authorList>
    </citation>
    <scope>NUCLEOTIDE SEQUENCE [LARGE SCALE GENOMIC DNA]</scope>
    <source>
        <strain evidence="2 3">BZ-SZ-XJ18</strain>
    </source>
</reference>
<keyword evidence="3" id="KW-1185">Reference proteome</keyword>
<name>A0A2P6MIK1_ALKUR</name>
<dbReference type="SUPFAM" id="SSF47413">
    <property type="entry name" value="lambda repressor-like DNA-binding domains"/>
    <property type="match status" value="1"/>
</dbReference>
<dbReference type="EMBL" id="PVNS01000004">
    <property type="protein sequence ID" value="PRO66122.1"/>
    <property type="molecule type" value="Genomic_DNA"/>
</dbReference>
<dbReference type="InterPro" id="IPR011990">
    <property type="entry name" value="TPR-like_helical_dom_sf"/>
</dbReference>
<dbReference type="OrthoDB" id="252257at2"/>
<protein>
    <recommendedName>
        <fullName evidence="1">HTH cro/C1-type domain-containing protein</fullName>
    </recommendedName>
</protein>
<dbReference type="GO" id="GO:0003677">
    <property type="term" value="F:DNA binding"/>
    <property type="evidence" value="ECO:0007669"/>
    <property type="project" value="InterPro"/>
</dbReference>
<proteinExistence type="predicted"/>
<dbReference type="PROSITE" id="PS50943">
    <property type="entry name" value="HTH_CROC1"/>
    <property type="match status" value="1"/>
</dbReference>
<organism evidence="2 3">
    <name type="scientific">Alkalicoccus urumqiensis</name>
    <name type="common">Bacillus urumqiensis</name>
    <dbReference type="NCBI Taxonomy" id="1548213"/>
    <lineage>
        <taxon>Bacteria</taxon>
        <taxon>Bacillati</taxon>
        <taxon>Bacillota</taxon>
        <taxon>Bacilli</taxon>
        <taxon>Bacillales</taxon>
        <taxon>Bacillaceae</taxon>
        <taxon>Alkalicoccus</taxon>
    </lineage>
</organism>
<dbReference type="CDD" id="cd00093">
    <property type="entry name" value="HTH_XRE"/>
    <property type="match status" value="1"/>
</dbReference>
<sequence>MLGKLLKYNRMKQRKKQEDVCRGICSVSYYSKIENNKIEPADDVIDQLLERLNLSRQEMLEIDPAEVKTKLLNWHKAVIQEDDKTAEREKQSAAEQVEFTEEKELKQLFQYFQFREAAWKEEETRFHDLKKRLQQPLYDGESEEVQFYAAKSRAVGAMYEEKYEEAREHLLHAFCCKEELIIPRVELTDLYMLSGACGLETGYYSASLDYLQRAVKAFDQQYDLRQSGRGRVLLARAYRLVGKHSLTEDELNKAESVSSQTRNVRLQADVLQERGLMHAEQGRSMDAVHCFQQSYRLRSGRERLVTIHAILQEFEAISSTQDILSWVAHGFETIGKLRAVRPLSPFETKYERRFHYYLLMYDEQSHGRFLQEMESVVLPFFKERKDWVSQAFYLGKMGDYCLEEKADKDLAVRYYREAADCLWKRVR</sequence>
<evidence type="ECO:0000313" key="3">
    <source>
        <dbReference type="Proteomes" id="UP000243650"/>
    </source>
</evidence>
<dbReference type="SMART" id="SM00530">
    <property type="entry name" value="HTH_XRE"/>
    <property type="match status" value="1"/>
</dbReference>
<dbReference type="RefSeq" id="WP_105958313.1">
    <property type="nucleotide sequence ID" value="NZ_PVNS01000004.1"/>
</dbReference>
<dbReference type="SUPFAM" id="SSF48452">
    <property type="entry name" value="TPR-like"/>
    <property type="match status" value="1"/>
</dbReference>
<dbReference type="InterPro" id="IPR001387">
    <property type="entry name" value="Cro/C1-type_HTH"/>
</dbReference>
<feature type="domain" description="HTH cro/C1-type" evidence="1">
    <location>
        <begin position="6"/>
        <end position="59"/>
    </location>
</feature>
<comment type="caution">
    <text evidence="2">The sequence shown here is derived from an EMBL/GenBank/DDBJ whole genome shotgun (WGS) entry which is preliminary data.</text>
</comment>
<evidence type="ECO:0000259" key="1">
    <source>
        <dbReference type="PROSITE" id="PS50943"/>
    </source>
</evidence>